<protein>
    <recommendedName>
        <fullName evidence="1">Gfo/Idh/MocA-like oxidoreductase bacterial type C-terminal domain-containing protein</fullName>
    </recommendedName>
</protein>
<dbReference type="InterPro" id="IPR050463">
    <property type="entry name" value="Gfo/Idh/MocA_oxidrdct_glycsds"/>
</dbReference>
<proteinExistence type="predicted"/>
<dbReference type="InterPro" id="IPR043906">
    <property type="entry name" value="Gfo/Idh/MocA_OxRdtase_bact_C"/>
</dbReference>
<dbReference type="SUPFAM" id="SSF55347">
    <property type="entry name" value="Glyceraldehyde-3-phosphate dehydrogenase-like, C-terminal domain"/>
    <property type="match status" value="1"/>
</dbReference>
<feature type="non-terminal residue" evidence="2">
    <location>
        <position position="1"/>
    </location>
</feature>
<name>A0A0F8WDI0_9ZZZZ</name>
<dbReference type="Gene3D" id="3.30.360.10">
    <property type="entry name" value="Dihydrodipicolinate Reductase, domain 2"/>
    <property type="match status" value="1"/>
</dbReference>
<evidence type="ECO:0000259" key="1">
    <source>
        <dbReference type="Pfam" id="PF19051"/>
    </source>
</evidence>
<dbReference type="AlphaFoldDB" id="A0A0F8WDI0"/>
<comment type="caution">
    <text evidence="2">The sequence shown here is derived from an EMBL/GenBank/DDBJ whole genome shotgun (WGS) entry which is preliminary data.</text>
</comment>
<dbReference type="PANTHER" id="PTHR43818:SF5">
    <property type="entry name" value="OXIDOREDUCTASE FAMILY PROTEIN"/>
    <property type="match status" value="1"/>
</dbReference>
<evidence type="ECO:0000313" key="2">
    <source>
        <dbReference type="EMBL" id="KKK54583.1"/>
    </source>
</evidence>
<sequence length="243" mass="27514">RIGKVQRILVGLPAGPGGPGDPKPKPIPAEFDWQMWLGPAPEAPFRHGLHMWNWRWNHDYSAGMLADWGAHLFDTAQWGNDTERTGPIEIEGVGQRFESGLYDSFHHFDLTYKYANGVEMQVTAGQVGLRFEGTDGWLGNNGWNKRLEASSPEILNSTIGPNETHLFTCPQGEQRNFLDCVKSRRDPYFPAEIGHRCCSLAHLGNIAMELGRKLHWDPDTEAFQDDETANRMRSKAMREPWSL</sequence>
<dbReference type="Pfam" id="PF19051">
    <property type="entry name" value="GFO_IDH_MocA_C2"/>
    <property type="match status" value="1"/>
</dbReference>
<accession>A0A0F8WDI0</accession>
<reference evidence="2" key="1">
    <citation type="journal article" date="2015" name="Nature">
        <title>Complex archaea that bridge the gap between prokaryotes and eukaryotes.</title>
        <authorList>
            <person name="Spang A."/>
            <person name="Saw J.H."/>
            <person name="Jorgensen S.L."/>
            <person name="Zaremba-Niedzwiedzka K."/>
            <person name="Martijn J."/>
            <person name="Lind A.E."/>
            <person name="van Eijk R."/>
            <person name="Schleper C."/>
            <person name="Guy L."/>
            <person name="Ettema T.J."/>
        </authorList>
    </citation>
    <scope>NUCLEOTIDE SEQUENCE</scope>
</reference>
<dbReference type="PANTHER" id="PTHR43818">
    <property type="entry name" value="BCDNA.GH03377"/>
    <property type="match status" value="1"/>
</dbReference>
<dbReference type="EMBL" id="LAZR01065925">
    <property type="protein sequence ID" value="KKK54583.1"/>
    <property type="molecule type" value="Genomic_DNA"/>
</dbReference>
<feature type="domain" description="Gfo/Idh/MocA-like oxidoreductase bacterial type C-terminal" evidence="1">
    <location>
        <begin position="23"/>
        <end position="242"/>
    </location>
</feature>
<organism evidence="2">
    <name type="scientific">marine sediment metagenome</name>
    <dbReference type="NCBI Taxonomy" id="412755"/>
    <lineage>
        <taxon>unclassified sequences</taxon>
        <taxon>metagenomes</taxon>
        <taxon>ecological metagenomes</taxon>
    </lineage>
</organism>
<gene>
    <name evidence="2" type="ORF">LCGC14_3083240</name>
</gene>